<name>A0A9X2HU52_9SPHN</name>
<dbReference type="Gene3D" id="3.20.20.300">
    <property type="entry name" value="Glycoside hydrolase, family 3, N-terminal domain"/>
    <property type="match status" value="1"/>
</dbReference>
<dbReference type="GO" id="GO:0005975">
    <property type="term" value="P:carbohydrate metabolic process"/>
    <property type="evidence" value="ECO:0007669"/>
    <property type="project" value="InterPro"/>
</dbReference>
<evidence type="ECO:0000259" key="7">
    <source>
        <dbReference type="SMART" id="SM01217"/>
    </source>
</evidence>
<dbReference type="InterPro" id="IPR036962">
    <property type="entry name" value="Glyco_hydro_3_N_sf"/>
</dbReference>
<evidence type="ECO:0000256" key="2">
    <source>
        <dbReference type="ARBA" id="ARBA00022801"/>
    </source>
</evidence>
<dbReference type="SUPFAM" id="SSF51445">
    <property type="entry name" value="(Trans)glycosidases"/>
    <property type="match status" value="1"/>
</dbReference>
<dbReference type="Pfam" id="PF14310">
    <property type="entry name" value="Fn3-like"/>
    <property type="match status" value="1"/>
</dbReference>
<dbReference type="PANTHER" id="PTHR42715:SF10">
    <property type="entry name" value="BETA-GLUCOSIDASE"/>
    <property type="match status" value="1"/>
</dbReference>
<gene>
    <name evidence="8" type="ORF">M9979_01290</name>
</gene>
<evidence type="ECO:0000313" key="8">
    <source>
        <dbReference type="EMBL" id="MCP3733519.1"/>
    </source>
</evidence>
<dbReference type="Pfam" id="PF01915">
    <property type="entry name" value="Glyco_hydro_3_C"/>
    <property type="match status" value="1"/>
</dbReference>
<dbReference type="InterPro" id="IPR001764">
    <property type="entry name" value="Glyco_hydro_3_N"/>
</dbReference>
<reference evidence="8" key="1">
    <citation type="submission" date="2022-05" db="EMBL/GenBank/DDBJ databases">
        <title>Sphingomonas sp. strain RP10 Genome sequencing and assembly.</title>
        <authorList>
            <person name="Kim I."/>
        </authorList>
    </citation>
    <scope>NUCLEOTIDE SEQUENCE</scope>
    <source>
        <strain evidence="8">RP10</strain>
    </source>
</reference>
<feature type="signal peptide" evidence="6">
    <location>
        <begin position="1"/>
        <end position="20"/>
    </location>
</feature>
<comment type="caution">
    <text evidence="8">The sequence shown here is derived from an EMBL/GenBank/DDBJ whole genome shotgun (WGS) entry which is preliminary data.</text>
</comment>
<comment type="similarity">
    <text evidence="1 5">Belongs to the glycosyl hydrolase 3 family.</text>
</comment>
<dbReference type="InterPro" id="IPR019800">
    <property type="entry name" value="Glyco_hydro_3_AS"/>
</dbReference>
<dbReference type="RefSeq" id="WP_254287513.1">
    <property type="nucleotide sequence ID" value="NZ_JAMLDY010000001.1"/>
</dbReference>
<organism evidence="8 9">
    <name type="scientific">Sphingomonas liriopis</name>
    <dbReference type="NCBI Taxonomy" id="2949094"/>
    <lineage>
        <taxon>Bacteria</taxon>
        <taxon>Pseudomonadati</taxon>
        <taxon>Pseudomonadota</taxon>
        <taxon>Alphaproteobacteria</taxon>
        <taxon>Sphingomonadales</taxon>
        <taxon>Sphingomonadaceae</taxon>
        <taxon>Sphingomonas</taxon>
    </lineage>
</organism>
<dbReference type="InterPro" id="IPR002772">
    <property type="entry name" value="Glyco_hydro_3_C"/>
</dbReference>
<keyword evidence="2 5" id="KW-0378">Hydrolase</keyword>
<feature type="chain" id="PRO_5040740797" evidence="6">
    <location>
        <begin position="21"/>
        <end position="734"/>
    </location>
</feature>
<proteinExistence type="inferred from homology"/>
<accession>A0A9X2HU52</accession>
<keyword evidence="9" id="KW-1185">Reference proteome</keyword>
<dbReference type="InterPro" id="IPR013783">
    <property type="entry name" value="Ig-like_fold"/>
</dbReference>
<dbReference type="InterPro" id="IPR050288">
    <property type="entry name" value="Cellulose_deg_GH3"/>
</dbReference>
<sequence>MRHRLLLGIALLAPIGPATAQQHPPAPSDADRRAEATVRQMTQAEKIALLHGPVVAMVPLAKRLPGITVGAGYVVGIPRLGIPALVETDASMGVANSEFLRKGDVATAMPSTLGQAASWDPEMSRRGGAMIGAEARDKGFNVMLAGGVNLVRDPRAGRNFEYAGEDPLLAGTIAGAQIAGVQSSGIVSTVKHFAVNDLETGRNVHSVAIDEAAMRESDLLAFQIAIEKGDPGSVMCAYNKVNGVHACENRFLLTDVLRRDWGFRGFVMSDWGAVHSSEAIVAGLDQQSGEQLDGKRWFSDLMPAAIAEGRVPASAIDVAARRIVRTIYTHGLDKRPNEARGTIDYDAHALVSQQAAEASMVLLRNEGDVLPLVATARRIVLIGGHADVGVLAGGGSSQVRPVGGFVLEEKGDGLGFSKRSYVASSPLSALRAALPGADVTYVDGRDPAVAAAAAKAADVAIVFGEKWAGEGADQPNLSLDRNGDALIAAVAAANPRTVAVLEVGNAVAMPWRDQVAAILVAWFPGQRGGAAIARVLTGAVNPSGHLPVTFPAATTQLPHPVLPGANAIPADAASRAVYGLLSDTKPFAYSFPEGSDVGYRWFDRTGAAPLYAFGHGLSYTRFRYSDLRVAGGERLTATFTVTNIGTRAGVDVPQVYVRRSGKAKRLVGWGRPALAPGESRVVTVTADPRLLADFDGARRRWTVPKGRYAIEVATSATAPVLTGSVVMNAVTRRP</sequence>
<dbReference type="SMART" id="SM01217">
    <property type="entry name" value="Fn3_like"/>
    <property type="match status" value="1"/>
</dbReference>
<dbReference type="EMBL" id="JAMLDY010000001">
    <property type="protein sequence ID" value="MCP3733519.1"/>
    <property type="molecule type" value="Genomic_DNA"/>
</dbReference>
<dbReference type="InterPro" id="IPR017853">
    <property type="entry name" value="GH"/>
</dbReference>
<keyword evidence="6" id="KW-0732">Signal</keyword>
<dbReference type="InterPro" id="IPR026891">
    <property type="entry name" value="Fn3-like"/>
</dbReference>
<dbReference type="InterPro" id="IPR036881">
    <property type="entry name" value="Glyco_hydro_3_C_sf"/>
</dbReference>
<keyword evidence="4 5" id="KW-0326">Glycosidase</keyword>
<dbReference type="GO" id="GO:0004553">
    <property type="term" value="F:hydrolase activity, hydrolyzing O-glycosyl compounds"/>
    <property type="evidence" value="ECO:0007669"/>
    <property type="project" value="InterPro"/>
</dbReference>
<evidence type="ECO:0000256" key="4">
    <source>
        <dbReference type="ARBA" id="ARBA00023295"/>
    </source>
</evidence>
<evidence type="ECO:0000256" key="5">
    <source>
        <dbReference type="RuleBase" id="RU361161"/>
    </source>
</evidence>
<dbReference type="Gene3D" id="3.40.50.1700">
    <property type="entry name" value="Glycoside hydrolase family 3 C-terminal domain"/>
    <property type="match status" value="1"/>
</dbReference>
<dbReference type="Gene3D" id="2.60.40.10">
    <property type="entry name" value="Immunoglobulins"/>
    <property type="match status" value="1"/>
</dbReference>
<dbReference type="SUPFAM" id="SSF52279">
    <property type="entry name" value="Beta-D-glucan exohydrolase, C-terminal domain"/>
    <property type="match status" value="1"/>
</dbReference>
<dbReference type="Pfam" id="PF00933">
    <property type="entry name" value="Glyco_hydro_3"/>
    <property type="match status" value="1"/>
</dbReference>
<protein>
    <submittedName>
        <fullName evidence="8">Beta-glucosidase</fullName>
    </submittedName>
</protein>
<evidence type="ECO:0000256" key="1">
    <source>
        <dbReference type="ARBA" id="ARBA00005336"/>
    </source>
</evidence>
<evidence type="ECO:0000256" key="6">
    <source>
        <dbReference type="SAM" id="SignalP"/>
    </source>
</evidence>
<dbReference type="Proteomes" id="UP001139486">
    <property type="component" value="Unassembled WGS sequence"/>
</dbReference>
<dbReference type="PANTHER" id="PTHR42715">
    <property type="entry name" value="BETA-GLUCOSIDASE"/>
    <property type="match status" value="1"/>
</dbReference>
<dbReference type="PRINTS" id="PR00133">
    <property type="entry name" value="GLHYDRLASE3"/>
</dbReference>
<evidence type="ECO:0000256" key="3">
    <source>
        <dbReference type="ARBA" id="ARBA00023277"/>
    </source>
</evidence>
<dbReference type="PROSITE" id="PS00775">
    <property type="entry name" value="GLYCOSYL_HYDROL_F3"/>
    <property type="match status" value="1"/>
</dbReference>
<dbReference type="AlphaFoldDB" id="A0A9X2HU52"/>
<keyword evidence="3" id="KW-0119">Carbohydrate metabolism</keyword>
<feature type="domain" description="Fibronectin type III-like" evidence="7">
    <location>
        <begin position="651"/>
        <end position="716"/>
    </location>
</feature>
<evidence type="ECO:0000313" key="9">
    <source>
        <dbReference type="Proteomes" id="UP001139486"/>
    </source>
</evidence>